<name>A0A6C0HQF6_9ZZZZ</name>
<sequence length="278" mass="32022">MRIISIDVGIKNLAYCILENTDTDTDGPCNIIKWDVINLCSDIRLCNCNKTRKTTEKCTKPAFYSFRKEDSTIYLCKIHAKQSVYKIPSDDTNIKKINKMKIGELKSYMDSHSIVYTIDDTKPEILLKIKTYLAECLLVVVKKESANDMNMVPMGERLFTAFNVAINLEGIDHICIENQIGPIANRMKSLQGMISMYFIMRGKINISFISATNKLKLFNSTEQLDSHADRKKAGIEMVYKILEKNENKQWNETFRSHKKKDDMADSLLQGMWYLKNNV</sequence>
<protein>
    <recommendedName>
        <fullName evidence="1">Mitochondrial resolvase Ydc2 catalytic domain-containing protein</fullName>
    </recommendedName>
</protein>
<dbReference type="InterPro" id="IPR012337">
    <property type="entry name" value="RNaseH-like_sf"/>
</dbReference>
<dbReference type="EMBL" id="MN739998">
    <property type="protein sequence ID" value="QHT82345.1"/>
    <property type="molecule type" value="Genomic_DNA"/>
</dbReference>
<proteinExistence type="predicted"/>
<dbReference type="Gene3D" id="3.30.420.10">
    <property type="entry name" value="Ribonuclease H-like superfamily/Ribonuclease H"/>
    <property type="match status" value="1"/>
</dbReference>
<dbReference type="GO" id="GO:0003676">
    <property type="term" value="F:nucleic acid binding"/>
    <property type="evidence" value="ECO:0007669"/>
    <property type="project" value="InterPro"/>
</dbReference>
<dbReference type="AlphaFoldDB" id="A0A6C0HQF6"/>
<evidence type="ECO:0000313" key="2">
    <source>
        <dbReference type="EMBL" id="QHT82345.1"/>
    </source>
</evidence>
<dbReference type="InterPro" id="IPR015242">
    <property type="entry name" value="Ydc2_cat"/>
</dbReference>
<dbReference type="Pfam" id="PF09159">
    <property type="entry name" value="Ydc2-catalyt"/>
    <property type="match status" value="1"/>
</dbReference>
<evidence type="ECO:0000259" key="1">
    <source>
        <dbReference type="Pfam" id="PF09159"/>
    </source>
</evidence>
<accession>A0A6C0HQF6</accession>
<feature type="domain" description="Mitochondrial resolvase Ydc2 catalytic" evidence="1">
    <location>
        <begin position="3"/>
        <end position="62"/>
    </location>
</feature>
<dbReference type="SUPFAM" id="SSF53098">
    <property type="entry name" value="Ribonuclease H-like"/>
    <property type="match status" value="1"/>
</dbReference>
<reference evidence="2" key="1">
    <citation type="journal article" date="2020" name="Nature">
        <title>Giant virus diversity and host interactions through global metagenomics.</title>
        <authorList>
            <person name="Schulz F."/>
            <person name="Roux S."/>
            <person name="Paez-Espino D."/>
            <person name="Jungbluth S."/>
            <person name="Walsh D.A."/>
            <person name="Denef V.J."/>
            <person name="McMahon K.D."/>
            <person name="Konstantinidis K.T."/>
            <person name="Eloe-Fadrosh E.A."/>
            <person name="Kyrpides N.C."/>
            <person name="Woyke T."/>
        </authorList>
    </citation>
    <scope>NUCLEOTIDE SEQUENCE</scope>
    <source>
        <strain evidence="2">GVMAG-M-3300023184-161</strain>
    </source>
</reference>
<organism evidence="2">
    <name type="scientific">viral metagenome</name>
    <dbReference type="NCBI Taxonomy" id="1070528"/>
    <lineage>
        <taxon>unclassified sequences</taxon>
        <taxon>metagenomes</taxon>
        <taxon>organismal metagenomes</taxon>
    </lineage>
</organism>
<dbReference type="InterPro" id="IPR036397">
    <property type="entry name" value="RNaseH_sf"/>
</dbReference>